<evidence type="ECO:0000313" key="3">
    <source>
        <dbReference type="WBParaSite" id="PEQ_0001119601-mRNA-1"/>
    </source>
</evidence>
<dbReference type="Proteomes" id="UP000887564">
    <property type="component" value="Unplaced"/>
</dbReference>
<keyword evidence="2" id="KW-1185">Reference proteome</keyword>
<sequence length="88" mass="10405">MVLQCLLIRQRRRIMSTQIRLRRAQDKKFQRTSEPAEADLIPQNMSENSEKSSKVEKFTQKSISVGKFENNYASKIRIANWKQELSFN</sequence>
<feature type="region of interest" description="Disordered" evidence="1">
    <location>
        <begin position="25"/>
        <end position="56"/>
    </location>
</feature>
<evidence type="ECO:0000256" key="1">
    <source>
        <dbReference type="SAM" id="MobiDB-lite"/>
    </source>
</evidence>
<name>A0A914SAN9_PAREQ</name>
<accession>A0A914SAN9</accession>
<evidence type="ECO:0000313" key="2">
    <source>
        <dbReference type="Proteomes" id="UP000887564"/>
    </source>
</evidence>
<dbReference type="AlphaFoldDB" id="A0A914SAN9"/>
<protein>
    <submittedName>
        <fullName evidence="3">Uncharacterized protein</fullName>
    </submittedName>
</protein>
<reference evidence="3" key="1">
    <citation type="submission" date="2022-11" db="UniProtKB">
        <authorList>
            <consortium name="WormBaseParasite"/>
        </authorList>
    </citation>
    <scope>IDENTIFICATION</scope>
</reference>
<dbReference type="WBParaSite" id="PEQ_0001119601-mRNA-1">
    <property type="protein sequence ID" value="PEQ_0001119601-mRNA-1"/>
    <property type="gene ID" value="PEQ_0001119601"/>
</dbReference>
<proteinExistence type="predicted"/>
<organism evidence="2 3">
    <name type="scientific">Parascaris equorum</name>
    <name type="common">Equine roundworm</name>
    <dbReference type="NCBI Taxonomy" id="6256"/>
    <lineage>
        <taxon>Eukaryota</taxon>
        <taxon>Metazoa</taxon>
        <taxon>Ecdysozoa</taxon>
        <taxon>Nematoda</taxon>
        <taxon>Chromadorea</taxon>
        <taxon>Rhabditida</taxon>
        <taxon>Spirurina</taxon>
        <taxon>Ascaridomorpha</taxon>
        <taxon>Ascaridoidea</taxon>
        <taxon>Ascarididae</taxon>
        <taxon>Parascaris</taxon>
    </lineage>
</organism>